<protein>
    <recommendedName>
        <fullName evidence="1">N-acetyltransferase domain-containing protein</fullName>
    </recommendedName>
</protein>
<dbReference type="EMBL" id="BAABHJ010000005">
    <property type="protein sequence ID" value="GAA4606370.1"/>
    <property type="molecule type" value="Genomic_DNA"/>
</dbReference>
<dbReference type="InterPro" id="IPR051908">
    <property type="entry name" value="Ribosomal_N-acetyltransferase"/>
</dbReference>
<dbReference type="Pfam" id="PF13302">
    <property type="entry name" value="Acetyltransf_3"/>
    <property type="match status" value="1"/>
</dbReference>
<evidence type="ECO:0000313" key="2">
    <source>
        <dbReference type="EMBL" id="GAA4606370.1"/>
    </source>
</evidence>
<dbReference type="Proteomes" id="UP001500212">
    <property type="component" value="Unassembled WGS sequence"/>
</dbReference>
<dbReference type="Pfam" id="PF00583">
    <property type="entry name" value="Acetyltransf_1"/>
    <property type="match status" value="1"/>
</dbReference>
<name>A0ABP8TEP2_9ACTN</name>
<dbReference type="PANTHER" id="PTHR43441:SF10">
    <property type="entry name" value="ACETYLTRANSFERASE"/>
    <property type="match status" value="1"/>
</dbReference>
<reference evidence="3" key="1">
    <citation type="journal article" date="2019" name="Int. J. Syst. Evol. Microbiol.">
        <title>The Global Catalogue of Microorganisms (GCM) 10K type strain sequencing project: providing services to taxonomists for standard genome sequencing and annotation.</title>
        <authorList>
            <consortium name="The Broad Institute Genomics Platform"/>
            <consortium name="The Broad Institute Genome Sequencing Center for Infectious Disease"/>
            <person name="Wu L."/>
            <person name="Ma J."/>
        </authorList>
    </citation>
    <scope>NUCLEOTIDE SEQUENCE [LARGE SCALE GENOMIC DNA]</scope>
    <source>
        <strain evidence="3">JCM 17938</strain>
    </source>
</reference>
<dbReference type="PANTHER" id="PTHR43441">
    <property type="entry name" value="RIBOSOMAL-PROTEIN-SERINE ACETYLTRANSFERASE"/>
    <property type="match status" value="1"/>
</dbReference>
<dbReference type="Gene3D" id="3.40.630.30">
    <property type="match status" value="2"/>
</dbReference>
<dbReference type="InterPro" id="IPR000182">
    <property type="entry name" value="GNAT_dom"/>
</dbReference>
<feature type="domain" description="N-acetyltransferase" evidence="1">
    <location>
        <begin position="1"/>
        <end position="123"/>
    </location>
</feature>
<feature type="domain" description="N-acetyltransferase" evidence="1">
    <location>
        <begin position="145"/>
        <end position="306"/>
    </location>
</feature>
<dbReference type="SUPFAM" id="SSF55729">
    <property type="entry name" value="Acyl-CoA N-acyltransferases (Nat)"/>
    <property type="match status" value="2"/>
</dbReference>
<accession>A0ABP8TEP2</accession>
<gene>
    <name evidence="2" type="ORF">GCM10023195_22890</name>
</gene>
<proteinExistence type="predicted"/>
<sequence>MILRTATAEEAARLAPYIPVTHAVLDGDRLAGGLSLIEARPGVRELSVWVIPEERRRGVASKAVRTLTEQAEGRLEMVTHVADTVSQRVALNGGFTRECVRRGSGPDGGGRADEVVWAWLPGDPPGPVPRPLPDLRNGELRDGEVSLRPLGPADADDVWALVNLPDVRHRSVYTQERPRGEITRRCEHAASEWLAGHRAEFVIRVGDAFAGDISLYNEGWSRQAMVGYSMRPEFRGKGVATRAVRLVSVWAFEIGVQRLVAGTMTDNVASQRVLEKAGFVRESVQRSRFDRLDGTRIDDVVHVLFP</sequence>
<organism evidence="2 3">
    <name type="scientific">Actinoallomurus liliacearum</name>
    <dbReference type="NCBI Taxonomy" id="1080073"/>
    <lineage>
        <taxon>Bacteria</taxon>
        <taxon>Bacillati</taxon>
        <taxon>Actinomycetota</taxon>
        <taxon>Actinomycetes</taxon>
        <taxon>Streptosporangiales</taxon>
        <taxon>Thermomonosporaceae</taxon>
        <taxon>Actinoallomurus</taxon>
    </lineage>
</organism>
<comment type="caution">
    <text evidence="2">The sequence shown here is derived from an EMBL/GenBank/DDBJ whole genome shotgun (WGS) entry which is preliminary data.</text>
</comment>
<dbReference type="InterPro" id="IPR016181">
    <property type="entry name" value="Acyl_CoA_acyltransferase"/>
</dbReference>
<evidence type="ECO:0000313" key="3">
    <source>
        <dbReference type="Proteomes" id="UP001500212"/>
    </source>
</evidence>
<dbReference type="RefSeq" id="WP_345352618.1">
    <property type="nucleotide sequence ID" value="NZ_BAABHJ010000005.1"/>
</dbReference>
<evidence type="ECO:0000259" key="1">
    <source>
        <dbReference type="PROSITE" id="PS51186"/>
    </source>
</evidence>
<dbReference type="PROSITE" id="PS51186">
    <property type="entry name" value="GNAT"/>
    <property type="match status" value="2"/>
</dbReference>
<keyword evidence="3" id="KW-1185">Reference proteome</keyword>